<evidence type="ECO:0000256" key="7">
    <source>
        <dbReference type="RuleBase" id="RU003879"/>
    </source>
</evidence>
<name>A0A1T4TE64_9HYPH</name>
<protein>
    <submittedName>
        <fullName evidence="8">Outer membrane transport energization protein ExbD</fullName>
    </submittedName>
</protein>
<dbReference type="Pfam" id="PF02472">
    <property type="entry name" value="ExbD"/>
    <property type="match status" value="1"/>
</dbReference>
<keyword evidence="5" id="KW-1133">Transmembrane helix</keyword>
<keyword evidence="6" id="KW-0472">Membrane</keyword>
<evidence type="ECO:0000256" key="1">
    <source>
        <dbReference type="ARBA" id="ARBA00004162"/>
    </source>
</evidence>
<evidence type="ECO:0000256" key="5">
    <source>
        <dbReference type="ARBA" id="ARBA00022989"/>
    </source>
</evidence>
<dbReference type="STRING" id="1365950.SAMN05428963_1266"/>
<keyword evidence="3" id="KW-1003">Cell membrane</keyword>
<accession>A0A1T4TE64</accession>
<dbReference type="EMBL" id="FUXL01000026">
    <property type="protein sequence ID" value="SKA38727.1"/>
    <property type="molecule type" value="Genomic_DNA"/>
</dbReference>
<sequence>MTSLIDVIFLLLLFFMLSSTFSRFAEIPLGAAGAGGSGGNVPDIFATIAEDGVRINGEAAEPTVIAERLRALSEAGAKSATVLAREGATSQMLVDVLEKFRAAGIDVGLAR</sequence>
<evidence type="ECO:0000313" key="8">
    <source>
        <dbReference type="EMBL" id="SKA38727.1"/>
    </source>
</evidence>
<dbReference type="GO" id="GO:0022857">
    <property type="term" value="F:transmembrane transporter activity"/>
    <property type="evidence" value="ECO:0007669"/>
    <property type="project" value="InterPro"/>
</dbReference>
<evidence type="ECO:0000313" key="9">
    <source>
        <dbReference type="Proteomes" id="UP000190135"/>
    </source>
</evidence>
<dbReference type="Proteomes" id="UP000190135">
    <property type="component" value="Unassembled WGS sequence"/>
</dbReference>
<reference evidence="8 9" key="1">
    <citation type="submission" date="2017-02" db="EMBL/GenBank/DDBJ databases">
        <authorList>
            <person name="Peterson S.W."/>
        </authorList>
    </citation>
    <scope>NUCLEOTIDE SEQUENCE [LARGE SCALE GENOMIC DNA]</scope>
    <source>
        <strain evidence="8 9">USBA 369</strain>
    </source>
</reference>
<dbReference type="InterPro" id="IPR003400">
    <property type="entry name" value="ExbD"/>
</dbReference>
<keyword evidence="4 7" id="KW-0812">Transmembrane</keyword>
<evidence type="ECO:0000256" key="3">
    <source>
        <dbReference type="ARBA" id="ARBA00022475"/>
    </source>
</evidence>
<dbReference type="GO" id="GO:0005886">
    <property type="term" value="C:plasma membrane"/>
    <property type="evidence" value="ECO:0007669"/>
    <property type="project" value="UniProtKB-SubCell"/>
</dbReference>
<keyword evidence="9" id="KW-1185">Reference proteome</keyword>
<comment type="subcellular location">
    <subcellularLocation>
        <location evidence="1">Cell membrane</location>
        <topology evidence="1">Single-pass membrane protein</topology>
    </subcellularLocation>
    <subcellularLocation>
        <location evidence="7">Cell membrane</location>
        <topology evidence="7">Single-pass type II membrane protein</topology>
    </subcellularLocation>
</comment>
<dbReference type="AlphaFoldDB" id="A0A1T4TE64"/>
<keyword evidence="7" id="KW-0653">Protein transport</keyword>
<dbReference type="GO" id="GO:0015031">
    <property type="term" value="P:protein transport"/>
    <property type="evidence" value="ECO:0007669"/>
    <property type="project" value="UniProtKB-KW"/>
</dbReference>
<gene>
    <name evidence="8" type="ORF">SAMN05428963_1266</name>
</gene>
<evidence type="ECO:0000256" key="6">
    <source>
        <dbReference type="ARBA" id="ARBA00023136"/>
    </source>
</evidence>
<comment type="similarity">
    <text evidence="2 7">Belongs to the ExbD/TolR family.</text>
</comment>
<proteinExistence type="inferred from homology"/>
<evidence type="ECO:0000256" key="2">
    <source>
        <dbReference type="ARBA" id="ARBA00005811"/>
    </source>
</evidence>
<evidence type="ECO:0000256" key="4">
    <source>
        <dbReference type="ARBA" id="ARBA00022692"/>
    </source>
</evidence>
<keyword evidence="7" id="KW-0813">Transport</keyword>
<organism evidence="8 9">
    <name type="scientific">Consotaella salsifontis</name>
    <dbReference type="NCBI Taxonomy" id="1365950"/>
    <lineage>
        <taxon>Bacteria</taxon>
        <taxon>Pseudomonadati</taxon>
        <taxon>Pseudomonadota</taxon>
        <taxon>Alphaproteobacteria</taxon>
        <taxon>Hyphomicrobiales</taxon>
        <taxon>Aurantimonadaceae</taxon>
        <taxon>Consotaella</taxon>
    </lineage>
</organism>